<organism evidence="2 3">
    <name type="scientific">Lepeophtheirus salmonis</name>
    <name type="common">Salmon louse</name>
    <name type="synonym">Caligus salmonis</name>
    <dbReference type="NCBI Taxonomy" id="72036"/>
    <lineage>
        <taxon>Eukaryota</taxon>
        <taxon>Metazoa</taxon>
        <taxon>Ecdysozoa</taxon>
        <taxon>Arthropoda</taxon>
        <taxon>Crustacea</taxon>
        <taxon>Multicrustacea</taxon>
        <taxon>Hexanauplia</taxon>
        <taxon>Copepoda</taxon>
        <taxon>Siphonostomatoida</taxon>
        <taxon>Caligidae</taxon>
        <taxon>Lepeophtheirus</taxon>
    </lineage>
</organism>
<feature type="compositionally biased region" description="Polar residues" evidence="1">
    <location>
        <begin position="91"/>
        <end position="101"/>
    </location>
</feature>
<dbReference type="EMBL" id="CAJNVT010000015">
    <property type="protein sequence ID" value="CAF2742042.1"/>
    <property type="molecule type" value="Genomic_DNA"/>
</dbReference>
<evidence type="ECO:0000313" key="3">
    <source>
        <dbReference type="Proteomes" id="UP000675881"/>
    </source>
</evidence>
<dbReference type="Proteomes" id="UP000675881">
    <property type="component" value="Unassembled WGS sequence"/>
</dbReference>
<accession>A0A817FA89</accession>
<name>A0A817FA89_LEPSM</name>
<evidence type="ECO:0000313" key="2">
    <source>
        <dbReference type="EMBL" id="CAF2742042.1"/>
    </source>
</evidence>
<evidence type="ECO:0000256" key="1">
    <source>
        <dbReference type="SAM" id="MobiDB-lite"/>
    </source>
</evidence>
<gene>
    <name evidence="2" type="ORF">LSAA_92</name>
</gene>
<protein>
    <submittedName>
        <fullName evidence="2">(salmon louse) hypothetical protein</fullName>
    </submittedName>
</protein>
<feature type="compositionally biased region" description="Low complexity" evidence="1">
    <location>
        <begin position="55"/>
        <end position="69"/>
    </location>
</feature>
<reference evidence="2" key="1">
    <citation type="submission" date="2021-02" db="EMBL/GenBank/DDBJ databases">
        <authorList>
            <person name="Bekaert M."/>
        </authorList>
    </citation>
    <scope>NUCLEOTIDE SEQUENCE</scope>
    <source>
        <strain evidence="2">IoA-00</strain>
    </source>
</reference>
<feature type="region of interest" description="Disordered" evidence="1">
    <location>
        <begin position="55"/>
        <end position="101"/>
    </location>
</feature>
<dbReference type="AlphaFoldDB" id="A0A817FA89"/>
<keyword evidence="3" id="KW-1185">Reference proteome</keyword>
<comment type="caution">
    <text evidence="2">The sequence shown here is derived from an EMBL/GenBank/DDBJ whole genome shotgun (WGS) entry which is preliminary data.</text>
</comment>
<proteinExistence type="predicted"/>
<sequence length="101" mass="11228">MKCWLVSYWTDNTILQYHIRGLLMCAPQQPHPQTPPFDLLPQHPLLECCCFRGQSYSSNSSTSSPDVLSTKIASDPQPLNLSTGTPPPYPATQQHDISTEA</sequence>